<feature type="compositionally biased region" description="Basic and acidic residues" evidence="1">
    <location>
        <begin position="155"/>
        <end position="168"/>
    </location>
</feature>
<dbReference type="InterPro" id="IPR021858">
    <property type="entry name" value="Fun_TF"/>
</dbReference>
<dbReference type="OrthoDB" id="4158087at2759"/>
<dbReference type="PANTHER" id="PTHR37540">
    <property type="entry name" value="TRANSCRIPTION FACTOR (ACR-2), PUTATIVE-RELATED-RELATED"/>
    <property type="match status" value="1"/>
</dbReference>
<dbReference type="Pfam" id="PF11951">
    <property type="entry name" value="Fungal_trans_2"/>
    <property type="match status" value="1"/>
</dbReference>
<evidence type="ECO:0000313" key="2">
    <source>
        <dbReference type="EMBL" id="KAF4628236.1"/>
    </source>
</evidence>
<gene>
    <name evidence="2" type="ORF">G7Y89_g9915</name>
</gene>
<protein>
    <recommendedName>
        <fullName evidence="4">Tachykinin family protein</fullName>
    </recommendedName>
</protein>
<dbReference type="PANTHER" id="PTHR37540:SF5">
    <property type="entry name" value="TRANSCRIPTION FACTOR DOMAIN-CONTAINING PROTEIN"/>
    <property type="match status" value="1"/>
</dbReference>
<dbReference type="EMBL" id="JAAMPI010000841">
    <property type="protein sequence ID" value="KAF4628236.1"/>
    <property type="molecule type" value="Genomic_DNA"/>
</dbReference>
<accession>A0A8H4RGG6</accession>
<feature type="compositionally biased region" description="Basic residues" evidence="1">
    <location>
        <begin position="120"/>
        <end position="132"/>
    </location>
</feature>
<organism evidence="2 3">
    <name type="scientific">Cudoniella acicularis</name>
    <dbReference type="NCBI Taxonomy" id="354080"/>
    <lineage>
        <taxon>Eukaryota</taxon>
        <taxon>Fungi</taxon>
        <taxon>Dikarya</taxon>
        <taxon>Ascomycota</taxon>
        <taxon>Pezizomycotina</taxon>
        <taxon>Leotiomycetes</taxon>
        <taxon>Helotiales</taxon>
        <taxon>Tricladiaceae</taxon>
        <taxon>Cudoniella</taxon>
    </lineage>
</organism>
<evidence type="ECO:0000313" key="3">
    <source>
        <dbReference type="Proteomes" id="UP000566819"/>
    </source>
</evidence>
<feature type="region of interest" description="Disordered" evidence="1">
    <location>
        <begin position="1"/>
        <end position="37"/>
    </location>
</feature>
<feature type="region of interest" description="Disordered" evidence="1">
    <location>
        <begin position="95"/>
        <end position="168"/>
    </location>
</feature>
<dbReference type="AlphaFoldDB" id="A0A8H4RGG6"/>
<name>A0A8H4RGG6_9HELO</name>
<dbReference type="Proteomes" id="UP000566819">
    <property type="component" value="Unassembled WGS sequence"/>
</dbReference>
<sequence>MEPSTEPAPQEQLLFQRRPRSGIDLPAVDQGTSINSNKTKNTMVTFKAGEASALEFVTITGRPSEHYAENSKQVRVHAMRDYIRKSKNGADAVIAVKNVHPEEPSRYKGRFRLNTTSHNSKSKAKPKTRATPKSKDTHPRRISSTPATAIASQSKDLHGDTSDQDFQKEDSFGYQQSPKRVSFLGHWLDPFNTLAVQLTPLSERGFYHYHTSYYMNSVAINPEGKFFSNVKEDPALFHSLLYLVTLHHDLHLGISESRESLYHGGEAFKIINERLRNDQTFSVQTITAVALLANKENLNGNIYTSKMHIQALQHMVKTKGGISTVVGPFWKSITWSDFCFANTWNVQPSFLRQTFDLQLADKIRPPIVPTMLQPEEAFGLESPMVRIFHLIRILSFDLDPDHISKLDRVLASNMIYELEYDILSLNKDPVDELALVPSHSFEVIPLKTAVHLYLYLVIRAIPQMSKAIERLVLRLQDSLKLGLQQWWVSSSECETWLLWILFIGAVASRGRYERRWFIQYLANIMSLLGIYSFEALQSHLEKVLWQEAFCANHCRSVWGDVVDLVVSEGGSLNEEEEI</sequence>
<proteinExistence type="predicted"/>
<reference evidence="2 3" key="1">
    <citation type="submission" date="2020-03" db="EMBL/GenBank/DDBJ databases">
        <title>Draft Genome Sequence of Cudoniella acicularis.</title>
        <authorList>
            <person name="Buettner E."/>
            <person name="Kellner H."/>
        </authorList>
    </citation>
    <scope>NUCLEOTIDE SEQUENCE [LARGE SCALE GENOMIC DNA]</scope>
    <source>
        <strain evidence="2 3">DSM 108380</strain>
    </source>
</reference>
<evidence type="ECO:0008006" key="4">
    <source>
        <dbReference type="Google" id="ProtNLM"/>
    </source>
</evidence>
<feature type="compositionally biased region" description="Polar residues" evidence="1">
    <location>
        <begin position="142"/>
        <end position="154"/>
    </location>
</feature>
<keyword evidence="3" id="KW-1185">Reference proteome</keyword>
<comment type="caution">
    <text evidence="2">The sequence shown here is derived from an EMBL/GenBank/DDBJ whole genome shotgun (WGS) entry which is preliminary data.</text>
</comment>
<evidence type="ECO:0000256" key="1">
    <source>
        <dbReference type="SAM" id="MobiDB-lite"/>
    </source>
</evidence>